<evidence type="ECO:0000313" key="2">
    <source>
        <dbReference type="EMBL" id="KAL1523858.1"/>
    </source>
</evidence>
<proteinExistence type="predicted"/>
<feature type="chain" id="PRO_5044331609" evidence="1">
    <location>
        <begin position="22"/>
        <end position="272"/>
    </location>
</feature>
<name>A0AB34JSD4_PRYPA</name>
<organism evidence="2 3">
    <name type="scientific">Prymnesium parvum</name>
    <name type="common">Toxic golden alga</name>
    <dbReference type="NCBI Taxonomy" id="97485"/>
    <lineage>
        <taxon>Eukaryota</taxon>
        <taxon>Haptista</taxon>
        <taxon>Haptophyta</taxon>
        <taxon>Prymnesiophyceae</taxon>
        <taxon>Prymnesiales</taxon>
        <taxon>Prymnesiaceae</taxon>
        <taxon>Prymnesium</taxon>
    </lineage>
</organism>
<protein>
    <submittedName>
        <fullName evidence="2">Uncharacterized protein</fullName>
    </submittedName>
</protein>
<dbReference type="Proteomes" id="UP001515480">
    <property type="component" value="Unassembled WGS sequence"/>
</dbReference>
<keyword evidence="1" id="KW-0732">Signal</keyword>
<reference evidence="2 3" key="1">
    <citation type="journal article" date="2024" name="Science">
        <title>Giant polyketide synthase enzymes in the biosynthesis of giant marine polyether toxins.</title>
        <authorList>
            <person name="Fallon T.R."/>
            <person name="Shende V.V."/>
            <person name="Wierzbicki I.H."/>
            <person name="Pendleton A.L."/>
            <person name="Watervoot N.F."/>
            <person name="Auber R.P."/>
            <person name="Gonzalez D.J."/>
            <person name="Wisecaver J.H."/>
            <person name="Moore B.S."/>
        </authorList>
    </citation>
    <scope>NUCLEOTIDE SEQUENCE [LARGE SCALE GENOMIC DNA]</scope>
    <source>
        <strain evidence="2 3">12B1</strain>
    </source>
</reference>
<evidence type="ECO:0000256" key="1">
    <source>
        <dbReference type="SAM" id="SignalP"/>
    </source>
</evidence>
<gene>
    <name evidence="2" type="ORF">AB1Y20_018778</name>
</gene>
<dbReference type="AlphaFoldDB" id="A0AB34JSD4"/>
<keyword evidence="3" id="KW-1185">Reference proteome</keyword>
<dbReference type="EMBL" id="JBGBPQ010000005">
    <property type="protein sequence ID" value="KAL1523858.1"/>
    <property type="molecule type" value="Genomic_DNA"/>
</dbReference>
<feature type="signal peptide" evidence="1">
    <location>
        <begin position="1"/>
        <end position="21"/>
    </location>
</feature>
<comment type="caution">
    <text evidence="2">The sequence shown here is derived from an EMBL/GenBank/DDBJ whole genome shotgun (WGS) entry which is preliminary data.</text>
</comment>
<sequence>MASHLLLPSLLALPPPPPSPACSPESLAPLLSTLFSSLGANCSAYTALFDQSARYYHQHDGFRPYSRLAQNCEAYAATCPAGRCTFRQHGRASARASADGCELLAPYLWAQSPADASNLEPHTGWEYLRLVRAEGAAHGFRIRLFAELETSYSVAYHWGQPADASAYEWTTALLARRGSASRGECGVPVVGTLAAYFAGRSAGGATMRQQGDAVVLAAGWNATRRFEAQRCFVAAPYALSDGELSTGVVVLELFPTGGAYNLLATSTFPAEV</sequence>
<evidence type="ECO:0000313" key="3">
    <source>
        <dbReference type="Proteomes" id="UP001515480"/>
    </source>
</evidence>
<accession>A0AB34JSD4</accession>